<evidence type="ECO:0000313" key="13">
    <source>
        <dbReference type="RefSeq" id="XP_018320190.1"/>
    </source>
</evidence>
<proteinExistence type="inferred from homology"/>
<feature type="transmembrane region" description="Helical" evidence="10">
    <location>
        <begin position="203"/>
        <end position="224"/>
    </location>
</feature>
<dbReference type="InterPro" id="IPR036259">
    <property type="entry name" value="MFS_trans_sf"/>
</dbReference>
<sequence length="491" mass="54364">MCKLLNMKHKTYDSIISSKNCGNARNHEAEADVQTPKTNRRKYLTMVVIASNLSTFASGILLSWTSPVLPRLNTINDNNPFGRAVTPSEQSLISSLLPLGASFGPIFAGLLTDRIGRKKTLLYFTGITLLASFTTLIFTTSIEVYYVARFIAGIGAGNCFVVIPIYLAEISEAGIRGTVTSLFTTSLVTGSLFSYVMGPFVSLTTFNVMCAIFPALFILTFPFCPETPHYLISKNSIRKAHLLLSKLRNKTTENVEVEFKLIKDNVESDMKNKASVSVIVTSSRYRKAFFICLGLFTIQQFSGICAVLFYTADIFKASGSFINPNLSAIIIGTVQLIASLLTPIFVDKLGRKVLLLISASGMFLSELPLGLYYYLKENHHDVSFIGWLPISCLISYIITYIWGFGAVSWIMMGELFSAEVKAIASTMLTSYCWFLSFIVTSLFLNLLNLIGTAGVLWLFTACCFLAIFFTIFCIFETAGKTFQEIQDMLSK</sequence>
<dbReference type="PANTHER" id="PTHR48021">
    <property type="match status" value="1"/>
</dbReference>
<protein>
    <submittedName>
        <fullName evidence="13">Facilitated trehalose transporter Tret1-like isoform X1</fullName>
    </submittedName>
</protein>
<evidence type="ECO:0000256" key="8">
    <source>
        <dbReference type="ARBA" id="ARBA00023180"/>
    </source>
</evidence>
<feature type="transmembrane region" description="Helical" evidence="10">
    <location>
        <begin position="353"/>
        <end position="375"/>
    </location>
</feature>
<keyword evidence="3" id="KW-1003">Cell membrane</keyword>
<feature type="transmembrane region" description="Helical" evidence="10">
    <location>
        <begin position="324"/>
        <end position="346"/>
    </location>
</feature>
<dbReference type="FunFam" id="1.20.1250.20:FF:000218">
    <property type="entry name" value="facilitated trehalose transporter Tret1"/>
    <property type="match status" value="1"/>
</dbReference>
<dbReference type="GeneID" id="108733517"/>
<evidence type="ECO:0000256" key="10">
    <source>
        <dbReference type="SAM" id="Phobius"/>
    </source>
</evidence>
<dbReference type="InterPro" id="IPR050549">
    <property type="entry name" value="MFS_Trehalose_Transporter"/>
</dbReference>
<keyword evidence="4" id="KW-0762">Sugar transport</keyword>
<keyword evidence="7 10" id="KW-0472">Membrane</keyword>
<evidence type="ECO:0000313" key="12">
    <source>
        <dbReference type="Proteomes" id="UP000192223"/>
    </source>
</evidence>
<evidence type="ECO:0000259" key="11">
    <source>
        <dbReference type="PROSITE" id="PS50850"/>
    </source>
</evidence>
<dbReference type="PROSITE" id="PS00217">
    <property type="entry name" value="SUGAR_TRANSPORT_2"/>
    <property type="match status" value="1"/>
</dbReference>
<feature type="transmembrane region" description="Helical" evidence="10">
    <location>
        <begin position="288"/>
        <end position="312"/>
    </location>
</feature>
<feature type="transmembrane region" description="Helical" evidence="10">
    <location>
        <begin position="456"/>
        <end position="475"/>
    </location>
</feature>
<keyword evidence="12" id="KW-1185">Reference proteome</keyword>
<evidence type="ECO:0000256" key="7">
    <source>
        <dbReference type="ARBA" id="ARBA00023136"/>
    </source>
</evidence>
<comment type="subcellular location">
    <subcellularLocation>
        <location evidence="1">Cell membrane</location>
        <topology evidence="1">Multi-pass membrane protein</topology>
    </subcellularLocation>
</comment>
<keyword evidence="5 10" id="KW-0812">Transmembrane</keyword>
<gene>
    <name evidence="13" type="primary">LOC108733517</name>
</gene>
<dbReference type="InterPro" id="IPR003663">
    <property type="entry name" value="Sugar/inositol_transpt"/>
</dbReference>
<feature type="transmembrane region" description="Helical" evidence="10">
    <location>
        <begin position="387"/>
        <end position="410"/>
    </location>
</feature>
<dbReference type="AlphaFoldDB" id="A0A1W4WJJ3"/>
<reference evidence="13" key="1">
    <citation type="submission" date="2025-08" db="UniProtKB">
        <authorList>
            <consortium name="RefSeq"/>
        </authorList>
    </citation>
    <scope>IDENTIFICATION</scope>
    <source>
        <tissue evidence="13">Entire body</tissue>
    </source>
</reference>
<dbReference type="InterPro" id="IPR020846">
    <property type="entry name" value="MFS_dom"/>
</dbReference>
<dbReference type="InterPro" id="IPR044775">
    <property type="entry name" value="MFS_ERD6/Tret1-like"/>
</dbReference>
<feature type="transmembrane region" description="Helical" evidence="10">
    <location>
        <begin position="431"/>
        <end position="450"/>
    </location>
</feature>
<feature type="transmembrane region" description="Helical" evidence="10">
    <location>
        <begin position="120"/>
        <end position="138"/>
    </location>
</feature>
<dbReference type="InterPro" id="IPR005828">
    <property type="entry name" value="MFS_sugar_transport-like"/>
</dbReference>
<evidence type="ECO:0000256" key="9">
    <source>
        <dbReference type="RuleBase" id="RU003346"/>
    </source>
</evidence>
<dbReference type="Gene3D" id="1.20.1250.20">
    <property type="entry name" value="MFS general substrate transporter like domains"/>
    <property type="match status" value="1"/>
</dbReference>
<dbReference type="InParanoid" id="A0A1W4WJJ3"/>
<evidence type="ECO:0000256" key="5">
    <source>
        <dbReference type="ARBA" id="ARBA00022692"/>
    </source>
</evidence>
<keyword evidence="8" id="KW-0325">Glycoprotein</keyword>
<dbReference type="PANTHER" id="PTHR48021:SF47">
    <property type="entry name" value="GH17672P"/>
    <property type="match status" value="1"/>
</dbReference>
<dbReference type="NCBIfam" id="TIGR00879">
    <property type="entry name" value="SP"/>
    <property type="match status" value="1"/>
</dbReference>
<feature type="transmembrane region" description="Helical" evidence="10">
    <location>
        <begin position="179"/>
        <end position="197"/>
    </location>
</feature>
<evidence type="ECO:0000256" key="4">
    <source>
        <dbReference type="ARBA" id="ARBA00022597"/>
    </source>
</evidence>
<evidence type="ECO:0000256" key="1">
    <source>
        <dbReference type="ARBA" id="ARBA00004651"/>
    </source>
</evidence>
<organism evidence="12 13">
    <name type="scientific">Agrilus planipennis</name>
    <name type="common">Emerald ash borer</name>
    <name type="synonym">Agrilus marcopoli</name>
    <dbReference type="NCBI Taxonomy" id="224129"/>
    <lineage>
        <taxon>Eukaryota</taxon>
        <taxon>Metazoa</taxon>
        <taxon>Ecdysozoa</taxon>
        <taxon>Arthropoda</taxon>
        <taxon>Hexapoda</taxon>
        <taxon>Insecta</taxon>
        <taxon>Pterygota</taxon>
        <taxon>Neoptera</taxon>
        <taxon>Endopterygota</taxon>
        <taxon>Coleoptera</taxon>
        <taxon>Polyphaga</taxon>
        <taxon>Elateriformia</taxon>
        <taxon>Buprestoidea</taxon>
        <taxon>Buprestidae</taxon>
        <taxon>Agrilinae</taxon>
        <taxon>Agrilus</taxon>
    </lineage>
</organism>
<evidence type="ECO:0000256" key="3">
    <source>
        <dbReference type="ARBA" id="ARBA00022475"/>
    </source>
</evidence>
<dbReference type="OrthoDB" id="4142200at2759"/>
<keyword evidence="6 10" id="KW-1133">Transmembrane helix</keyword>
<dbReference type="SUPFAM" id="SSF103473">
    <property type="entry name" value="MFS general substrate transporter"/>
    <property type="match status" value="1"/>
</dbReference>
<accession>A0A1W4WJJ3</accession>
<dbReference type="KEGG" id="apln:108733517"/>
<dbReference type="PROSITE" id="PS50850">
    <property type="entry name" value="MFS"/>
    <property type="match status" value="1"/>
</dbReference>
<feature type="domain" description="Major facilitator superfamily (MFS) profile" evidence="11">
    <location>
        <begin position="43"/>
        <end position="478"/>
    </location>
</feature>
<dbReference type="Proteomes" id="UP000192223">
    <property type="component" value="Unplaced"/>
</dbReference>
<dbReference type="Pfam" id="PF00083">
    <property type="entry name" value="Sugar_tr"/>
    <property type="match status" value="1"/>
</dbReference>
<comment type="similarity">
    <text evidence="9">Belongs to the major facilitator superfamily. Sugar transporter (TC 2.A.1.1) family.</text>
</comment>
<dbReference type="GO" id="GO:0051119">
    <property type="term" value="F:sugar transmembrane transporter activity"/>
    <property type="evidence" value="ECO:0007669"/>
    <property type="project" value="InterPro"/>
</dbReference>
<feature type="transmembrane region" description="Helical" evidence="10">
    <location>
        <begin position="144"/>
        <end position="167"/>
    </location>
</feature>
<evidence type="ECO:0000256" key="2">
    <source>
        <dbReference type="ARBA" id="ARBA00022448"/>
    </source>
</evidence>
<keyword evidence="2 9" id="KW-0813">Transport</keyword>
<name>A0A1W4WJJ3_AGRPL</name>
<dbReference type="STRING" id="224129.A0A1W4WJJ3"/>
<dbReference type="RefSeq" id="XP_018320190.1">
    <property type="nucleotide sequence ID" value="XM_018464688.2"/>
</dbReference>
<feature type="transmembrane region" description="Helical" evidence="10">
    <location>
        <begin position="92"/>
        <end position="111"/>
    </location>
</feature>
<dbReference type="PRINTS" id="PR00171">
    <property type="entry name" value="SUGRTRNSPORT"/>
</dbReference>
<dbReference type="GO" id="GO:0005886">
    <property type="term" value="C:plasma membrane"/>
    <property type="evidence" value="ECO:0007669"/>
    <property type="project" value="UniProtKB-SubCell"/>
</dbReference>
<evidence type="ECO:0000256" key="6">
    <source>
        <dbReference type="ARBA" id="ARBA00022989"/>
    </source>
</evidence>
<dbReference type="InterPro" id="IPR005829">
    <property type="entry name" value="Sugar_transporter_CS"/>
</dbReference>
<dbReference type="CDD" id="cd17358">
    <property type="entry name" value="MFS_GLUT6_8_Class3_like"/>
    <property type="match status" value="1"/>
</dbReference>
<feature type="transmembrane region" description="Helical" evidence="10">
    <location>
        <begin position="43"/>
        <end position="64"/>
    </location>
</feature>